<keyword evidence="8" id="KW-1185">Reference proteome</keyword>
<evidence type="ECO:0000256" key="4">
    <source>
        <dbReference type="ARBA" id="ARBA00023054"/>
    </source>
</evidence>
<keyword evidence="2" id="KW-0416">Keratin</keyword>
<dbReference type="Pfam" id="PF00038">
    <property type="entry name" value="Filament"/>
    <property type="match status" value="1"/>
</dbReference>
<feature type="coiled-coil region" evidence="5">
    <location>
        <begin position="102"/>
        <end position="133"/>
    </location>
</feature>
<gene>
    <name evidence="7" type="ORF">SUZIE_205485</name>
</gene>
<dbReference type="GO" id="GO:0045095">
    <property type="term" value="C:keratin filament"/>
    <property type="evidence" value="ECO:0007669"/>
    <property type="project" value="TreeGrafter"/>
</dbReference>
<dbReference type="AlphaFoldDB" id="A0AA41NGV4"/>
<dbReference type="PANTHER" id="PTHR23239:SF349">
    <property type="entry name" value="KERATIN, TYPE I CYTOSKELETAL 18"/>
    <property type="match status" value="1"/>
</dbReference>
<keyword evidence="4 5" id="KW-0175">Coiled coil</keyword>
<comment type="caution">
    <text evidence="7">The sequence shown here is derived from an EMBL/GenBank/DDBJ whole genome shotgun (WGS) entry which is preliminary data.</text>
</comment>
<dbReference type="SMART" id="SM01391">
    <property type="entry name" value="Filament"/>
    <property type="match status" value="1"/>
</dbReference>
<dbReference type="PRINTS" id="PR01248">
    <property type="entry name" value="TYPE1KERATIN"/>
</dbReference>
<dbReference type="Gene3D" id="1.20.5.1160">
    <property type="entry name" value="Vasodilator-stimulated phosphoprotein"/>
    <property type="match status" value="1"/>
</dbReference>
<dbReference type="GO" id="GO:0045104">
    <property type="term" value="P:intermediate filament cytoskeleton organization"/>
    <property type="evidence" value="ECO:0007669"/>
    <property type="project" value="TreeGrafter"/>
</dbReference>
<dbReference type="InterPro" id="IPR039008">
    <property type="entry name" value="IF_rod_dom"/>
</dbReference>
<organism evidence="7 8">
    <name type="scientific">Sciurus carolinensis</name>
    <name type="common">Eastern gray squirrel</name>
    <dbReference type="NCBI Taxonomy" id="30640"/>
    <lineage>
        <taxon>Eukaryota</taxon>
        <taxon>Metazoa</taxon>
        <taxon>Chordata</taxon>
        <taxon>Craniata</taxon>
        <taxon>Vertebrata</taxon>
        <taxon>Euteleostomi</taxon>
        <taxon>Mammalia</taxon>
        <taxon>Eutheria</taxon>
        <taxon>Euarchontoglires</taxon>
        <taxon>Glires</taxon>
        <taxon>Rodentia</taxon>
        <taxon>Sciuromorpha</taxon>
        <taxon>Sciuridae</taxon>
        <taxon>Sciurinae</taxon>
        <taxon>Sciurini</taxon>
        <taxon>Sciurus</taxon>
    </lineage>
</organism>
<evidence type="ECO:0000313" key="7">
    <source>
        <dbReference type="EMBL" id="MBZ3889943.1"/>
    </source>
</evidence>
<dbReference type="PANTHER" id="PTHR23239">
    <property type="entry name" value="INTERMEDIATE FILAMENT"/>
    <property type="match status" value="1"/>
</dbReference>
<keyword evidence="1" id="KW-0597">Phosphoprotein</keyword>
<dbReference type="InterPro" id="IPR002957">
    <property type="entry name" value="Keratin_I"/>
</dbReference>
<dbReference type="GO" id="GO:0005198">
    <property type="term" value="F:structural molecule activity"/>
    <property type="evidence" value="ECO:0007669"/>
    <property type="project" value="InterPro"/>
</dbReference>
<dbReference type="Proteomes" id="UP001166674">
    <property type="component" value="Unassembled WGS sequence"/>
</dbReference>
<sequence length="160" mass="18476">MQDLNDCLASYLHRVRRLEGKIQEHLEKKVPQVRDWGHYFKTTEELQAQIFANYVNNACIMLEVDSADDFRVKYEPELVMCQSMKRDIDGLCKVTDDTNITQLQLEMEMKALKEELLFIKKNLEEEVKGLQGQIGSSGLTMEVDASKSQDLSKIMADIWA</sequence>
<evidence type="ECO:0000313" key="8">
    <source>
        <dbReference type="Proteomes" id="UP001166674"/>
    </source>
</evidence>
<evidence type="ECO:0000256" key="2">
    <source>
        <dbReference type="ARBA" id="ARBA00022744"/>
    </source>
</evidence>
<dbReference type="EMBL" id="JAATJV010435448">
    <property type="protein sequence ID" value="MBZ3889943.1"/>
    <property type="molecule type" value="Genomic_DNA"/>
</dbReference>
<evidence type="ECO:0000256" key="1">
    <source>
        <dbReference type="ARBA" id="ARBA00022553"/>
    </source>
</evidence>
<name>A0AA41NGV4_SCICA</name>
<proteinExistence type="predicted"/>
<evidence type="ECO:0000256" key="5">
    <source>
        <dbReference type="SAM" id="Coils"/>
    </source>
</evidence>
<reference evidence="7" key="1">
    <citation type="submission" date="2020-03" db="EMBL/GenBank/DDBJ databases">
        <title>Studies in the Genomics of Life Span.</title>
        <authorList>
            <person name="Glass D."/>
        </authorList>
    </citation>
    <scope>NUCLEOTIDE SEQUENCE</scope>
    <source>
        <strain evidence="7">SUZIE</strain>
        <tissue evidence="7">Muscle</tissue>
    </source>
</reference>
<evidence type="ECO:0000256" key="3">
    <source>
        <dbReference type="ARBA" id="ARBA00022754"/>
    </source>
</evidence>
<feature type="domain" description="IF rod" evidence="6">
    <location>
        <begin position="1"/>
        <end position="160"/>
    </location>
</feature>
<accession>A0AA41NGV4</accession>
<dbReference type="PROSITE" id="PS51842">
    <property type="entry name" value="IF_ROD_2"/>
    <property type="match status" value="1"/>
</dbReference>
<keyword evidence="3" id="KW-0403">Intermediate filament</keyword>
<evidence type="ECO:0000259" key="6">
    <source>
        <dbReference type="PROSITE" id="PS51842"/>
    </source>
</evidence>
<protein>
    <submittedName>
        <fullName evidence="7">Keratin, type I cytoskeletal 18</fullName>
    </submittedName>
</protein>